<name>L8GT45_ACACF</name>
<dbReference type="VEuPathDB" id="AmoebaDB:ACA1_204630"/>
<proteinExistence type="predicted"/>
<dbReference type="RefSeq" id="XP_004338387.1">
    <property type="nucleotide sequence ID" value="XM_004338339.1"/>
</dbReference>
<dbReference type="KEGG" id="acan:ACA1_204630"/>
<accession>L8GT45</accession>
<protein>
    <submittedName>
        <fullName evidence="1">Uncharacterized protein</fullName>
    </submittedName>
</protein>
<dbReference type="AlphaFoldDB" id="L8GT45"/>
<organism evidence="1 2">
    <name type="scientific">Acanthamoeba castellanii (strain ATCC 30010 / Neff)</name>
    <dbReference type="NCBI Taxonomy" id="1257118"/>
    <lineage>
        <taxon>Eukaryota</taxon>
        <taxon>Amoebozoa</taxon>
        <taxon>Discosea</taxon>
        <taxon>Longamoebia</taxon>
        <taxon>Centramoebida</taxon>
        <taxon>Acanthamoebidae</taxon>
        <taxon>Acanthamoeba</taxon>
    </lineage>
</organism>
<evidence type="ECO:0000313" key="2">
    <source>
        <dbReference type="Proteomes" id="UP000011083"/>
    </source>
</evidence>
<feature type="non-terminal residue" evidence="1">
    <location>
        <position position="171"/>
    </location>
</feature>
<dbReference type="Proteomes" id="UP000011083">
    <property type="component" value="Unassembled WGS sequence"/>
</dbReference>
<dbReference type="GeneID" id="14916952"/>
<keyword evidence="2" id="KW-1185">Reference proteome</keyword>
<gene>
    <name evidence="1" type="ORF">ACA1_204630</name>
</gene>
<sequence length="171" mass="18848">AADLAPPLSMAQWSCVAGPRLGSWRDGHWRAQRDLPAGLGSPRTGLFVGAVPHVARLPGGPGLRRAAPRQEYRGHLHRGRRCHGHVHRCGGGGGAGQGQGVGGRRVVVGLLELGHSLHARGRLRCRPQIRPAHQLPRVEPHHHRHRHHHRHLQKQQQRHKGRFVICLLGSL</sequence>
<evidence type="ECO:0000313" key="1">
    <source>
        <dbReference type="EMBL" id="ELR16374.1"/>
    </source>
</evidence>
<reference evidence="1 2" key="1">
    <citation type="journal article" date="2013" name="Genome Biol.">
        <title>Genome of Acanthamoeba castellanii highlights extensive lateral gene transfer and early evolution of tyrosine kinase signaling.</title>
        <authorList>
            <person name="Clarke M."/>
            <person name="Lohan A.J."/>
            <person name="Liu B."/>
            <person name="Lagkouvardos I."/>
            <person name="Roy S."/>
            <person name="Zafar N."/>
            <person name="Bertelli C."/>
            <person name="Schilde C."/>
            <person name="Kianianmomeni A."/>
            <person name="Burglin T.R."/>
            <person name="Frech C."/>
            <person name="Turcotte B."/>
            <person name="Kopec K.O."/>
            <person name="Synnott J.M."/>
            <person name="Choo C."/>
            <person name="Paponov I."/>
            <person name="Finkler A."/>
            <person name="Soon Heng Tan C."/>
            <person name="Hutchins A.P."/>
            <person name="Weinmeier T."/>
            <person name="Rattei T."/>
            <person name="Chu J.S."/>
            <person name="Gimenez G."/>
            <person name="Irimia M."/>
            <person name="Rigden D.J."/>
            <person name="Fitzpatrick D.A."/>
            <person name="Lorenzo-Morales J."/>
            <person name="Bateman A."/>
            <person name="Chiu C.H."/>
            <person name="Tang P."/>
            <person name="Hegemann P."/>
            <person name="Fromm H."/>
            <person name="Raoult D."/>
            <person name="Greub G."/>
            <person name="Miranda-Saavedra D."/>
            <person name="Chen N."/>
            <person name="Nash P."/>
            <person name="Ginger M.L."/>
            <person name="Horn M."/>
            <person name="Schaap P."/>
            <person name="Caler L."/>
            <person name="Loftus B."/>
        </authorList>
    </citation>
    <scope>NUCLEOTIDE SEQUENCE [LARGE SCALE GENOMIC DNA]</scope>
    <source>
        <strain evidence="1 2">Neff</strain>
    </source>
</reference>
<dbReference type="EMBL" id="KB008001">
    <property type="protein sequence ID" value="ELR16374.1"/>
    <property type="molecule type" value="Genomic_DNA"/>
</dbReference>